<dbReference type="OrthoDB" id="21336at10239"/>
<name>A0A076G627_9CAUD</name>
<gene>
    <name evidence="1" type="ORF">Av05_00133</name>
</gene>
<dbReference type="GO" id="GO:0004519">
    <property type="term" value="F:endonuclease activity"/>
    <property type="evidence" value="ECO:0007669"/>
    <property type="project" value="UniProtKB-KW"/>
</dbReference>
<dbReference type="EMBL" id="KM190144">
    <property type="protein sequence ID" value="AII27676.1"/>
    <property type="molecule type" value="Genomic_DNA"/>
</dbReference>
<dbReference type="SUPFAM" id="SSF54060">
    <property type="entry name" value="His-Me finger endonucleases"/>
    <property type="match status" value="1"/>
</dbReference>
<evidence type="ECO:0000313" key="1">
    <source>
        <dbReference type="EMBL" id="AII27676.1"/>
    </source>
</evidence>
<dbReference type="Proteomes" id="UP000028961">
    <property type="component" value="Segment"/>
</dbReference>
<dbReference type="KEGG" id="vg:22475474"/>
<keyword evidence="1" id="KW-0540">Nuclease</keyword>
<dbReference type="Gene3D" id="3.90.75.20">
    <property type="match status" value="1"/>
</dbReference>
<organism evidence="1 2">
    <name type="scientific">Escherichia phage Av-05</name>
    <dbReference type="NCBI Taxonomy" id="1527519"/>
    <lineage>
        <taxon>Viruses</taxon>
        <taxon>Duplodnaviria</taxon>
        <taxon>Heunggongvirae</taxon>
        <taxon>Uroviricota</taxon>
        <taxon>Caudoviricetes</taxon>
        <taxon>Vequintavirinae</taxon>
        <taxon>Avunavirus</taxon>
        <taxon>Avunavirus Av05</taxon>
    </lineage>
</organism>
<keyword evidence="1" id="KW-0255">Endonuclease</keyword>
<keyword evidence="2" id="KW-1185">Reference proteome</keyword>
<proteinExistence type="predicted"/>
<protein>
    <submittedName>
        <fullName evidence="1">HNH homing endonuclease</fullName>
    </submittedName>
</protein>
<keyword evidence="1" id="KW-0378">Hydrolase</keyword>
<evidence type="ECO:0000313" key="2">
    <source>
        <dbReference type="Proteomes" id="UP000028961"/>
    </source>
</evidence>
<accession>A0A076G627</accession>
<sequence>MVKAKDYHGYTVFEDGSTPLSKRDKLPLQVFDNGRGYLCTIIRIDGKSCTKAIHRMVAECFVPNPDPERFTSVNHKDGNKLNNAAWNLEWGTHGSNIKHAYDTGLRVIPIGENNANAILTEKDVREICELLQSGLRQCEIRDLGYPYPSVKGIKQRRLWVHISKDYTW</sequence>
<dbReference type="InterPro" id="IPR044925">
    <property type="entry name" value="His-Me_finger_sf"/>
</dbReference>
<dbReference type="RefSeq" id="YP_009111207.1">
    <property type="nucleotide sequence ID" value="NC_025830.1"/>
</dbReference>
<dbReference type="GeneID" id="22475474"/>
<reference evidence="1 2" key="1">
    <citation type="journal article" date="2015" name="Genome Announc.">
        <title>Genomic Analysis of Broad-Host-Range Enterobacteriophage Av-05.</title>
        <authorList>
            <person name="Amarillas L."/>
            <person name="Lopez-Cuevas O."/>
            <person name="Leon-Felix J."/>
            <person name="Castro-Del Campo N."/>
            <person name="Gerba C.P."/>
            <person name="Chaidez C."/>
        </authorList>
    </citation>
    <scope>NUCLEOTIDE SEQUENCE [LARGE SCALE GENOMIC DNA]</scope>
</reference>